<keyword evidence="4" id="KW-1003">Cell membrane</keyword>
<dbReference type="CDD" id="cd16917">
    <property type="entry name" value="HATPase_UhpB-NarQ-NarX-like"/>
    <property type="match status" value="1"/>
</dbReference>
<dbReference type="Pfam" id="PF00672">
    <property type="entry name" value="HAMP"/>
    <property type="match status" value="1"/>
</dbReference>
<protein>
    <recommendedName>
        <fullName evidence="3">histidine kinase</fullName>
        <ecNumber evidence="3">2.7.13.3</ecNumber>
    </recommendedName>
</protein>
<dbReference type="PANTHER" id="PTHR24421">
    <property type="entry name" value="NITRATE/NITRITE SENSOR PROTEIN NARX-RELATED"/>
    <property type="match status" value="1"/>
</dbReference>
<keyword evidence="14" id="KW-0175">Coiled coil</keyword>
<keyword evidence="8" id="KW-0547">Nucleotide-binding</keyword>
<keyword evidence="11 15" id="KW-1133">Transmembrane helix</keyword>
<evidence type="ECO:0000313" key="18">
    <source>
        <dbReference type="EMBL" id="MDQ0165080.1"/>
    </source>
</evidence>
<evidence type="ECO:0000259" key="16">
    <source>
        <dbReference type="PROSITE" id="PS50109"/>
    </source>
</evidence>
<keyword evidence="13 15" id="KW-0472">Membrane</keyword>
<evidence type="ECO:0000256" key="15">
    <source>
        <dbReference type="SAM" id="Phobius"/>
    </source>
</evidence>
<feature type="domain" description="Histidine kinase" evidence="16">
    <location>
        <begin position="175"/>
        <end position="370"/>
    </location>
</feature>
<comment type="subcellular location">
    <subcellularLocation>
        <location evidence="2">Cell membrane</location>
        <topology evidence="2">Multi-pass membrane protein</topology>
    </subcellularLocation>
</comment>
<keyword evidence="6 18" id="KW-0808">Transferase</keyword>
<proteinExistence type="predicted"/>
<dbReference type="RefSeq" id="WP_307391653.1">
    <property type="nucleotide sequence ID" value="NZ_BAAADK010000010.1"/>
</dbReference>
<dbReference type="InterPro" id="IPR005467">
    <property type="entry name" value="His_kinase_dom"/>
</dbReference>
<dbReference type="InterPro" id="IPR017202">
    <property type="entry name" value="LiaS/VraS"/>
</dbReference>
<evidence type="ECO:0000256" key="8">
    <source>
        <dbReference type="ARBA" id="ARBA00022741"/>
    </source>
</evidence>
<dbReference type="InterPro" id="IPR050482">
    <property type="entry name" value="Sensor_HK_TwoCompSys"/>
</dbReference>
<dbReference type="PIRSF" id="PIRSF037431">
    <property type="entry name" value="STHK_LiaS"/>
    <property type="match status" value="1"/>
</dbReference>
<keyword evidence="7 15" id="KW-0812">Transmembrane</keyword>
<keyword evidence="19" id="KW-1185">Reference proteome</keyword>
<feature type="domain" description="HAMP" evidence="17">
    <location>
        <begin position="96"/>
        <end position="148"/>
    </location>
</feature>
<accession>A0ABT9VW17</accession>
<dbReference type="Pfam" id="PF02518">
    <property type="entry name" value="HATPase_c"/>
    <property type="match status" value="1"/>
</dbReference>
<dbReference type="SMART" id="SM00304">
    <property type="entry name" value="HAMP"/>
    <property type="match status" value="1"/>
</dbReference>
<dbReference type="Gene3D" id="3.30.565.10">
    <property type="entry name" value="Histidine kinase-like ATPase, C-terminal domain"/>
    <property type="match status" value="1"/>
</dbReference>
<dbReference type="GO" id="GO:0004673">
    <property type="term" value="F:protein histidine kinase activity"/>
    <property type="evidence" value="ECO:0007669"/>
    <property type="project" value="UniProtKB-EC"/>
</dbReference>
<dbReference type="SUPFAM" id="SSF55874">
    <property type="entry name" value="ATPase domain of HSP90 chaperone/DNA topoisomerase II/histidine kinase"/>
    <property type="match status" value="1"/>
</dbReference>
<keyword evidence="10" id="KW-0067">ATP-binding</keyword>
<comment type="caution">
    <text evidence="18">The sequence shown here is derived from an EMBL/GenBank/DDBJ whole genome shotgun (WGS) entry which is preliminary data.</text>
</comment>
<dbReference type="EC" id="2.7.13.3" evidence="3"/>
<dbReference type="CDD" id="cd06225">
    <property type="entry name" value="HAMP"/>
    <property type="match status" value="1"/>
</dbReference>
<dbReference type="InterPro" id="IPR036890">
    <property type="entry name" value="HATPase_C_sf"/>
</dbReference>
<reference evidence="18 19" key="1">
    <citation type="submission" date="2023-07" db="EMBL/GenBank/DDBJ databases">
        <title>Genomic Encyclopedia of Type Strains, Phase IV (KMG-IV): sequencing the most valuable type-strain genomes for metagenomic binning, comparative biology and taxonomic classification.</title>
        <authorList>
            <person name="Goeker M."/>
        </authorList>
    </citation>
    <scope>NUCLEOTIDE SEQUENCE [LARGE SCALE GENOMIC DNA]</scope>
    <source>
        <strain evidence="18 19">DSM 12751</strain>
    </source>
</reference>
<keyword evidence="12" id="KW-0902">Two-component regulatory system</keyword>
<dbReference type="InterPro" id="IPR003594">
    <property type="entry name" value="HATPase_dom"/>
</dbReference>
<gene>
    <name evidence="18" type="ORF">J2S11_000980</name>
</gene>
<dbReference type="Gene3D" id="6.10.340.10">
    <property type="match status" value="1"/>
</dbReference>
<evidence type="ECO:0000256" key="14">
    <source>
        <dbReference type="SAM" id="Coils"/>
    </source>
</evidence>
<feature type="coiled-coil region" evidence="14">
    <location>
        <begin position="143"/>
        <end position="187"/>
    </location>
</feature>
<evidence type="ECO:0000256" key="2">
    <source>
        <dbReference type="ARBA" id="ARBA00004651"/>
    </source>
</evidence>
<evidence type="ECO:0000256" key="11">
    <source>
        <dbReference type="ARBA" id="ARBA00022989"/>
    </source>
</evidence>
<evidence type="ECO:0000256" key="7">
    <source>
        <dbReference type="ARBA" id="ARBA00022692"/>
    </source>
</evidence>
<evidence type="ECO:0000259" key="17">
    <source>
        <dbReference type="PROSITE" id="PS50885"/>
    </source>
</evidence>
<dbReference type="Pfam" id="PF07730">
    <property type="entry name" value="HisKA_3"/>
    <property type="match status" value="1"/>
</dbReference>
<dbReference type="InterPro" id="IPR003660">
    <property type="entry name" value="HAMP_dom"/>
</dbReference>
<evidence type="ECO:0000313" key="19">
    <source>
        <dbReference type="Proteomes" id="UP001235840"/>
    </source>
</evidence>
<comment type="catalytic activity">
    <reaction evidence="1">
        <text>ATP + protein L-histidine = ADP + protein N-phospho-L-histidine.</text>
        <dbReference type="EC" id="2.7.13.3"/>
    </reaction>
</comment>
<evidence type="ECO:0000256" key="13">
    <source>
        <dbReference type="ARBA" id="ARBA00023136"/>
    </source>
</evidence>
<dbReference type="EMBL" id="JAUSTY010000003">
    <property type="protein sequence ID" value="MDQ0165080.1"/>
    <property type="molecule type" value="Genomic_DNA"/>
</dbReference>
<dbReference type="InterPro" id="IPR011712">
    <property type="entry name" value="Sig_transdc_His_kin_sub3_dim/P"/>
</dbReference>
<keyword evidence="5" id="KW-0597">Phosphoprotein</keyword>
<feature type="transmembrane region" description="Helical" evidence="15">
    <location>
        <begin position="68"/>
        <end position="92"/>
    </location>
</feature>
<sequence length="375" mass="42744">MIRRFLQNQFKLVNLQWHIFLEILKSTLSSVAGLIILLLLTSMIITELSPWQPILESSFLPPFYSKEYFTLLFFIAACGIISALFFTAFFGFPFGRSLKKRLQGIAGAIEAISKGKLDYRLDLEGEDELAQISEKYNHMADRIEGQVLALQKLANENAELLQQSQAAASLEERRKLARELHDAVSQQLFAASMNLSALPRLMTQNPEQAQTLMGQIEKIVNQAQQELRALILHLRPVTLDGQTLIDGLDQLLTEIQGKYSELQLKWDIQLEIKLESGIEDHLFRVIQEALSNMLRHAKATRIELRLWHKGERILLFMEDNGVGFDQNTKKKSSYGLATMHERIMDIGGHIDILSYPSKGTRIDIRIPIKSRKGEE</sequence>
<dbReference type="PROSITE" id="PS50885">
    <property type="entry name" value="HAMP"/>
    <property type="match status" value="1"/>
</dbReference>
<evidence type="ECO:0000256" key="3">
    <source>
        <dbReference type="ARBA" id="ARBA00012438"/>
    </source>
</evidence>
<feature type="transmembrane region" description="Helical" evidence="15">
    <location>
        <begin position="28"/>
        <end position="48"/>
    </location>
</feature>
<evidence type="ECO:0000256" key="5">
    <source>
        <dbReference type="ARBA" id="ARBA00022553"/>
    </source>
</evidence>
<evidence type="ECO:0000256" key="12">
    <source>
        <dbReference type="ARBA" id="ARBA00023012"/>
    </source>
</evidence>
<keyword evidence="9 18" id="KW-0418">Kinase</keyword>
<evidence type="ECO:0000256" key="6">
    <source>
        <dbReference type="ARBA" id="ARBA00022679"/>
    </source>
</evidence>
<evidence type="ECO:0000256" key="9">
    <source>
        <dbReference type="ARBA" id="ARBA00022777"/>
    </source>
</evidence>
<dbReference type="PANTHER" id="PTHR24421:SF37">
    <property type="entry name" value="SENSOR HISTIDINE KINASE NARS"/>
    <property type="match status" value="1"/>
</dbReference>
<evidence type="ECO:0000256" key="4">
    <source>
        <dbReference type="ARBA" id="ARBA00022475"/>
    </source>
</evidence>
<dbReference type="SMART" id="SM00387">
    <property type="entry name" value="HATPase_c"/>
    <property type="match status" value="1"/>
</dbReference>
<evidence type="ECO:0000256" key="1">
    <source>
        <dbReference type="ARBA" id="ARBA00000085"/>
    </source>
</evidence>
<dbReference type="Gene3D" id="1.20.5.1930">
    <property type="match status" value="1"/>
</dbReference>
<evidence type="ECO:0000256" key="10">
    <source>
        <dbReference type="ARBA" id="ARBA00022840"/>
    </source>
</evidence>
<name>A0ABT9VW17_9BACI</name>
<dbReference type="PROSITE" id="PS50109">
    <property type="entry name" value="HIS_KIN"/>
    <property type="match status" value="1"/>
</dbReference>
<organism evidence="18 19">
    <name type="scientific">Caldalkalibacillus horti</name>
    <dbReference type="NCBI Taxonomy" id="77523"/>
    <lineage>
        <taxon>Bacteria</taxon>
        <taxon>Bacillati</taxon>
        <taxon>Bacillota</taxon>
        <taxon>Bacilli</taxon>
        <taxon>Bacillales</taxon>
        <taxon>Bacillaceae</taxon>
        <taxon>Caldalkalibacillus</taxon>
    </lineage>
</organism>
<dbReference type="SUPFAM" id="SSF158472">
    <property type="entry name" value="HAMP domain-like"/>
    <property type="match status" value="1"/>
</dbReference>
<dbReference type="Proteomes" id="UP001235840">
    <property type="component" value="Unassembled WGS sequence"/>
</dbReference>